<dbReference type="EnsemblMetazoa" id="SCAU013626-RA">
    <property type="protein sequence ID" value="SCAU013626-PA"/>
    <property type="gene ID" value="SCAU013626"/>
</dbReference>
<evidence type="ECO:0000256" key="1">
    <source>
        <dbReference type="SAM" id="SignalP"/>
    </source>
</evidence>
<accession>A0A1I8Q3U8</accession>
<dbReference type="Pfam" id="PF15868">
    <property type="entry name" value="MBF2"/>
    <property type="match status" value="1"/>
</dbReference>
<keyword evidence="3" id="KW-1185">Reference proteome</keyword>
<name>A0A1I8Q3U8_STOCA</name>
<dbReference type="Proteomes" id="UP000095300">
    <property type="component" value="Unassembled WGS sequence"/>
</dbReference>
<evidence type="ECO:0000313" key="3">
    <source>
        <dbReference type="Proteomes" id="UP000095300"/>
    </source>
</evidence>
<dbReference type="KEGG" id="scac:106089868"/>
<protein>
    <submittedName>
        <fullName evidence="2">Uncharacterized protein</fullName>
    </submittedName>
</protein>
<evidence type="ECO:0000313" key="2">
    <source>
        <dbReference type="EnsemblMetazoa" id="SCAU013626-PA"/>
    </source>
</evidence>
<keyword evidence="1" id="KW-0732">Signal</keyword>
<gene>
    <name evidence="2" type="primary">106089868</name>
</gene>
<reference evidence="2" key="1">
    <citation type="submission" date="2020-05" db="UniProtKB">
        <authorList>
            <consortium name="EnsemblMetazoa"/>
        </authorList>
    </citation>
    <scope>IDENTIFICATION</scope>
    <source>
        <strain evidence="2">USDA</strain>
    </source>
</reference>
<proteinExistence type="predicted"/>
<dbReference type="AlphaFoldDB" id="A0A1I8Q3U8"/>
<dbReference type="OrthoDB" id="8192785at2759"/>
<dbReference type="InterPro" id="IPR031734">
    <property type="entry name" value="MBF2"/>
</dbReference>
<feature type="chain" id="PRO_5009327718" evidence="1">
    <location>
        <begin position="23"/>
        <end position="135"/>
    </location>
</feature>
<organism evidence="2 3">
    <name type="scientific">Stomoxys calcitrans</name>
    <name type="common">Stable fly</name>
    <name type="synonym">Conops calcitrans</name>
    <dbReference type="NCBI Taxonomy" id="35570"/>
    <lineage>
        <taxon>Eukaryota</taxon>
        <taxon>Metazoa</taxon>
        <taxon>Ecdysozoa</taxon>
        <taxon>Arthropoda</taxon>
        <taxon>Hexapoda</taxon>
        <taxon>Insecta</taxon>
        <taxon>Pterygota</taxon>
        <taxon>Neoptera</taxon>
        <taxon>Endopterygota</taxon>
        <taxon>Diptera</taxon>
        <taxon>Brachycera</taxon>
        <taxon>Muscomorpha</taxon>
        <taxon>Muscoidea</taxon>
        <taxon>Muscidae</taxon>
        <taxon>Stomoxys</taxon>
    </lineage>
</organism>
<dbReference type="VEuPathDB" id="VectorBase:SCAU013626"/>
<sequence length="135" mass="15173">MLPRFILGIVALIFAFYLEVSAVSIVYGHINPTDVVIGNEYVHSKAGRGVQSTYKKFVKFPKEGQQNNVPISGIQIEDFGHPNNLGLNYLREGGPGKTFATIEIMSQKSKPINMLIMFYGETFPKLNNTKFNRIF</sequence>
<feature type="signal peptide" evidence="1">
    <location>
        <begin position="1"/>
        <end position="22"/>
    </location>
</feature>